<dbReference type="SUPFAM" id="SSF160991">
    <property type="entry name" value="CV3147-like"/>
    <property type="match status" value="1"/>
</dbReference>
<dbReference type="Pfam" id="PF06032">
    <property type="entry name" value="S-Me-THD_N"/>
    <property type="match status" value="1"/>
</dbReference>
<evidence type="ECO:0000259" key="11">
    <source>
        <dbReference type="Pfam" id="PF20906"/>
    </source>
</evidence>
<proteinExistence type="inferred from homology"/>
<sequence>MDFANDHDISGPAPVSFDHADNPEKAMANKDEDDVNRMGYTAEIPRKFTLLSLFAIGYEICVAPVALMVSLSVSIGSGGPATLVWGQLIIYFMALCIVISLAELASAYPNAGGQYYWAAMLAPKPIRRMSSFVVGYISWASAIFGCASSLIAVSQMTVSLVVLRHGDVTEHPWMVFITYQGFNLVMMIFNVWEAVLPKMSRFFLVISISTPLIIIIAILARSEQKQSATFVFTGFTNLAGWNDGIAFLTGLLGVNWGFSGLDGVTHITEEEIAKVSAAGSEDVNKAVQAARAAFEGSWADTPGTERGRLLMKLADLVEECTVDLATLVTLENGKPFSQAIGDVQEMCSVFRYYGGWADKTYGQTIETSNNKFTYTLREPIGVCGQIIPWNYPLGMAGWKLGPCLACGNSTVLKPSELTPLSILYFANLVRKAGVPAGVINIVNGNGCEAGMALVEHLGVDKISFTGSTATGKQIMKAASSTLKNITLETGGKSPVIIFDDADLKNAVKWAHYGIMVNMGQVCTATSRIFVHEKVYDSFIKLFLAYTNKVSVVGDPFDEKTYHGPQVSKSQYEKILAYAKSAKEQGASILLGGTTSADRPNGRGYYFAPTVVGDVKPDMNVYREEIFGPFAVVCKFSGDAEVLKAANDTDYGLAAALFTNDVTRAITVSKKLQAGTVWINSDGASDIRGAAAAATRTPAAIAKRLQAYETVLAIRALMDFMAGSGRCSGTRRRFFDRPVLDADFTGRANPMCWQTTLTVHQPGHFFPCAIDTGSGRTLLLTRAPRDEDVNRLMRSAIAEGLGSLMGLTPAPVSGTSVHQYVVRRSLPLAWHIGRALAQAAACHETVRTAESVVRALRGTANARVLFRGKITAIERTVRNRLSVGVLHIRETNEDVDVVDVGDCAERTKRMAAVATGGSLRIPFVNDNILAEHVPDIDTATAAAAVTDTVPDLIALLDRDTGKPVGVPEYRYGCHVVVLGMACSPRWTDTARGIEISGPRGYRYDLGYEPLGTFQAPQCYMWFGWFLFDIVIKIILSYH</sequence>
<evidence type="ECO:0000256" key="8">
    <source>
        <dbReference type="SAM" id="Phobius"/>
    </source>
</evidence>
<keyword evidence="2 6" id="KW-0560">Oxidoreductase</keyword>
<feature type="transmembrane region" description="Helical" evidence="8">
    <location>
        <begin position="202"/>
        <end position="220"/>
    </location>
</feature>
<dbReference type="Gene3D" id="2.40.390.10">
    <property type="entry name" value="CV3147-like"/>
    <property type="match status" value="1"/>
</dbReference>
<dbReference type="Pfam" id="PF00171">
    <property type="entry name" value="Aldedh"/>
    <property type="match status" value="1"/>
</dbReference>
<dbReference type="EMBL" id="CAWUHC010000151">
    <property type="protein sequence ID" value="CAK7235992.1"/>
    <property type="molecule type" value="Genomic_DNA"/>
</dbReference>
<organism evidence="12 13">
    <name type="scientific">Sporothrix bragantina</name>
    <dbReference type="NCBI Taxonomy" id="671064"/>
    <lineage>
        <taxon>Eukaryota</taxon>
        <taxon>Fungi</taxon>
        <taxon>Dikarya</taxon>
        <taxon>Ascomycota</taxon>
        <taxon>Pezizomycotina</taxon>
        <taxon>Sordariomycetes</taxon>
        <taxon>Sordariomycetidae</taxon>
        <taxon>Ophiostomatales</taxon>
        <taxon>Ophiostomataceae</taxon>
        <taxon>Sporothrix</taxon>
    </lineage>
</organism>
<dbReference type="InterPro" id="IPR010318">
    <property type="entry name" value="S-Me-THD_N"/>
</dbReference>
<keyword evidence="13" id="KW-1185">Reference proteome</keyword>
<feature type="domain" description="Aldehyde dehydrogenase" evidence="9">
    <location>
        <begin position="264"/>
        <end position="685"/>
    </location>
</feature>
<dbReference type="InterPro" id="IPR016163">
    <property type="entry name" value="Ald_DH_C"/>
</dbReference>
<dbReference type="Gene3D" id="1.20.1740.10">
    <property type="entry name" value="Amino acid/polyamine transporter I"/>
    <property type="match status" value="1"/>
</dbReference>
<reference evidence="12 13" key="1">
    <citation type="submission" date="2024-01" db="EMBL/GenBank/DDBJ databases">
        <authorList>
            <person name="Allen C."/>
            <person name="Tagirdzhanova G."/>
        </authorList>
    </citation>
    <scope>NUCLEOTIDE SEQUENCE [LARGE SCALE GENOMIC DNA]</scope>
</reference>
<comment type="caution">
    <text evidence="12">The sequence shown here is derived from an EMBL/GenBank/DDBJ whole genome shotgun (WGS) entry which is preliminary data.</text>
</comment>
<dbReference type="InterPro" id="IPR024071">
    <property type="entry name" value="S-Me-THD_C_sf"/>
</dbReference>
<feature type="transmembrane region" description="Helical" evidence="8">
    <location>
        <begin position="132"/>
        <end position="153"/>
    </location>
</feature>
<feature type="domain" description="S-Me-THD N-terminal" evidence="10">
    <location>
        <begin position="733"/>
        <end position="780"/>
    </location>
</feature>
<name>A0ABP0CV17_9PEZI</name>
<evidence type="ECO:0000313" key="13">
    <source>
        <dbReference type="Proteomes" id="UP001642406"/>
    </source>
</evidence>
<evidence type="ECO:0000259" key="9">
    <source>
        <dbReference type="Pfam" id="PF00171"/>
    </source>
</evidence>
<dbReference type="InterPro" id="IPR016162">
    <property type="entry name" value="Ald_DH_N"/>
</dbReference>
<evidence type="ECO:0000313" key="12">
    <source>
        <dbReference type="EMBL" id="CAK7235992.1"/>
    </source>
</evidence>
<feature type="active site" evidence="5">
    <location>
        <position position="488"/>
    </location>
</feature>
<dbReference type="Gene3D" id="3.40.605.10">
    <property type="entry name" value="Aldehyde Dehydrogenase, Chain A, domain 1"/>
    <property type="match status" value="1"/>
</dbReference>
<dbReference type="InterPro" id="IPR029510">
    <property type="entry name" value="Ald_DH_CS_GLU"/>
</dbReference>
<evidence type="ECO:0000256" key="2">
    <source>
        <dbReference type="ARBA" id="ARBA00023002"/>
    </source>
</evidence>
<comment type="similarity">
    <text evidence="1 6">Belongs to the aldehyde dehydrogenase family.</text>
</comment>
<accession>A0ABP0CV17</accession>
<feature type="domain" description="S-Me-THD-like C-terminal" evidence="11">
    <location>
        <begin position="785"/>
        <end position="1009"/>
    </location>
</feature>
<dbReference type="Gene3D" id="3.40.1610.10">
    <property type="entry name" value="CV3147-like domain"/>
    <property type="match status" value="1"/>
</dbReference>
<feature type="region of interest" description="Disordered" evidence="7">
    <location>
        <begin position="1"/>
        <end position="32"/>
    </location>
</feature>
<keyword evidence="8" id="KW-0812">Transmembrane</keyword>
<evidence type="ECO:0000256" key="4">
    <source>
        <dbReference type="ARBA" id="ARBA00049194"/>
    </source>
</evidence>
<feature type="transmembrane region" description="Helical" evidence="8">
    <location>
        <begin position="89"/>
        <end position="111"/>
    </location>
</feature>
<gene>
    <name evidence="12" type="primary">ALD2_3</name>
    <name evidence="12" type="ORF">SBRCBS47491_009484</name>
</gene>
<keyword evidence="8" id="KW-0472">Membrane</keyword>
<feature type="transmembrane region" description="Helical" evidence="8">
    <location>
        <begin position="173"/>
        <end position="195"/>
    </location>
</feature>
<dbReference type="PROSITE" id="PS00687">
    <property type="entry name" value="ALDEHYDE_DEHYDR_GLU"/>
    <property type="match status" value="1"/>
</dbReference>
<feature type="compositionally biased region" description="Basic and acidic residues" evidence="7">
    <location>
        <begin position="18"/>
        <end position="30"/>
    </location>
</feature>
<dbReference type="InterPro" id="IPR048350">
    <property type="entry name" value="S-Me-THD-like_C"/>
</dbReference>
<evidence type="ECO:0000256" key="1">
    <source>
        <dbReference type="ARBA" id="ARBA00009986"/>
    </source>
</evidence>
<evidence type="ECO:0000256" key="6">
    <source>
        <dbReference type="RuleBase" id="RU003345"/>
    </source>
</evidence>
<feature type="transmembrane region" description="Helical" evidence="8">
    <location>
        <begin position="48"/>
        <end position="69"/>
    </location>
</feature>
<dbReference type="Proteomes" id="UP001642406">
    <property type="component" value="Unassembled WGS sequence"/>
</dbReference>
<dbReference type="InterPro" id="IPR015590">
    <property type="entry name" value="Aldehyde_DH_dom"/>
</dbReference>
<dbReference type="Pfam" id="PF20906">
    <property type="entry name" value="S-Me-THD_C"/>
    <property type="match status" value="1"/>
</dbReference>
<dbReference type="SUPFAM" id="SSF53720">
    <property type="entry name" value="ALDH-like"/>
    <property type="match status" value="1"/>
</dbReference>
<dbReference type="InterPro" id="IPR016161">
    <property type="entry name" value="Ald_DH/histidinol_DH"/>
</dbReference>
<dbReference type="PANTHER" id="PTHR11699">
    <property type="entry name" value="ALDEHYDE DEHYDROGENASE-RELATED"/>
    <property type="match status" value="1"/>
</dbReference>
<evidence type="ECO:0000256" key="5">
    <source>
        <dbReference type="PROSITE-ProRule" id="PRU10007"/>
    </source>
</evidence>
<evidence type="ECO:0000259" key="10">
    <source>
        <dbReference type="Pfam" id="PF06032"/>
    </source>
</evidence>
<dbReference type="InterPro" id="IPR027479">
    <property type="entry name" value="S-Me-THD_N_sf"/>
</dbReference>
<protein>
    <recommendedName>
        <fullName evidence="3">aldehyde dehydrogenase (NAD(+))</fullName>
        <ecNumber evidence="3">1.2.1.3</ecNumber>
    </recommendedName>
</protein>
<dbReference type="EC" id="1.2.1.3" evidence="3"/>
<dbReference type="Gene3D" id="3.40.309.10">
    <property type="entry name" value="Aldehyde Dehydrogenase, Chain A, domain 2"/>
    <property type="match status" value="1"/>
</dbReference>
<evidence type="ECO:0000256" key="3">
    <source>
        <dbReference type="ARBA" id="ARBA00024226"/>
    </source>
</evidence>
<comment type="catalytic activity">
    <reaction evidence="4">
        <text>an aldehyde + NAD(+) + H2O = a carboxylate + NADH + 2 H(+)</text>
        <dbReference type="Rhea" id="RHEA:16185"/>
        <dbReference type="ChEBI" id="CHEBI:15377"/>
        <dbReference type="ChEBI" id="CHEBI:15378"/>
        <dbReference type="ChEBI" id="CHEBI:17478"/>
        <dbReference type="ChEBI" id="CHEBI:29067"/>
        <dbReference type="ChEBI" id="CHEBI:57540"/>
        <dbReference type="ChEBI" id="CHEBI:57945"/>
        <dbReference type="EC" id="1.2.1.3"/>
    </reaction>
</comment>
<evidence type="ECO:0000256" key="7">
    <source>
        <dbReference type="SAM" id="MobiDB-lite"/>
    </source>
</evidence>
<keyword evidence="8" id="KW-1133">Transmembrane helix</keyword>